<feature type="topological domain" description="Cytoplasmic" evidence="7">
    <location>
        <begin position="1"/>
        <end position="3"/>
    </location>
</feature>
<evidence type="ECO:0000256" key="6">
    <source>
        <dbReference type="ARBA" id="ARBA00023306"/>
    </source>
</evidence>
<dbReference type="GO" id="GO:0005886">
    <property type="term" value="C:plasma membrane"/>
    <property type="evidence" value="ECO:0007669"/>
    <property type="project" value="UniProtKB-SubCell"/>
</dbReference>
<gene>
    <name evidence="7" type="primary">ftsB</name>
    <name evidence="8" type="ORF">SAMN02746062_01290</name>
</gene>
<protein>
    <recommendedName>
        <fullName evidence="7">Cell division protein FtsB</fullName>
    </recommendedName>
</protein>
<name>A0A286ECB6_9NEIS</name>
<feature type="coiled-coil region" evidence="7">
    <location>
        <begin position="30"/>
        <end position="71"/>
    </location>
</feature>
<keyword evidence="3 7" id="KW-0812">Transmembrane</keyword>
<keyword evidence="2 7" id="KW-0132">Cell division</keyword>
<keyword evidence="7" id="KW-0997">Cell inner membrane</keyword>
<dbReference type="Proteomes" id="UP000219669">
    <property type="component" value="Unassembled WGS sequence"/>
</dbReference>
<dbReference type="GO" id="GO:0032153">
    <property type="term" value="C:cell division site"/>
    <property type="evidence" value="ECO:0007669"/>
    <property type="project" value="UniProtKB-UniRule"/>
</dbReference>
<dbReference type="PANTHER" id="PTHR37485:SF1">
    <property type="entry name" value="CELL DIVISION PROTEIN FTSB"/>
    <property type="match status" value="1"/>
</dbReference>
<dbReference type="Pfam" id="PF04977">
    <property type="entry name" value="DivIC"/>
    <property type="match status" value="1"/>
</dbReference>
<dbReference type="EMBL" id="OCNF01000009">
    <property type="protein sequence ID" value="SOD68520.1"/>
    <property type="molecule type" value="Genomic_DNA"/>
</dbReference>
<dbReference type="PANTHER" id="PTHR37485">
    <property type="entry name" value="CELL DIVISION PROTEIN FTSB"/>
    <property type="match status" value="1"/>
</dbReference>
<keyword evidence="9" id="KW-1185">Reference proteome</keyword>
<dbReference type="OrthoDB" id="7061211at2"/>
<keyword evidence="5 7" id="KW-0472">Membrane</keyword>
<dbReference type="InterPro" id="IPR007060">
    <property type="entry name" value="FtsL/DivIC"/>
</dbReference>
<comment type="function">
    <text evidence="7">Essential cell division protein. May link together the upstream cell division proteins, which are predominantly cytoplasmic, with the downstream cell division proteins, which are predominantly periplasmic.</text>
</comment>
<feature type="topological domain" description="Periplasmic" evidence="7">
    <location>
        <begin position="22"/>
        <end position="89"/>
    </location>
</feature>
<evidence type="ECO:0000256" key="5">
    <source>
        <dbReference type="ARBA" id="ARBA00023136"/>
    </source>
</evidence>
<evidence type="ECO:0000256" key="7">
    <source>
        <dbReference type="HAMAP-Rule" id="MF_00599"/>
    </source>
</evidence>
<evidence type="ECO:0000256" key="3">
    <source>
        <dbReference type="ARBA" id="ARBA00022692"/>
    </source>
</evidence>
<organism evidence="8 9">
    <name type="scientific">Alysiella filiformis DSM 16848</name>
    <dbReference type="NCBI Taxonomy" id="1120981"/>
    <lineage>
        <taxon>Bacteria</taxon>
        <taxon>Pseudomonadati</taxon>
        <taxon>Pseudomonadota</taxon>
        <taxon>Betaproteobacteria</taxon>
        <taxon>Neisseriales</taxon>
        <taxon>Neisseriaceae</taxon>
        <taxon>Alysiella</taxon>
    </lineage>
</organism>
<dbReference type="RefSeq" id="WP_097114330.1">
    <property type="nucleotide sequence ID" value="NZ_CP083931.1"/>
</dbReference>
<evidence type="ECO:0000313" key="8">
    <source>
        <dbReference type="EMBL" id="SOD68520.1"/>
    </source>
</evidence>
<keyword evidence="7" id="KW-0175">Coiled coil</keyword>
<reference evidence="8 9" key="1">
    <citation type="submission" date="2017-09" db="EMBL/GenBank/DDBJ databases">
        <authorList>
            <person name="Ehlers B."/>
            <person name="Leendertz F.H."/>
        </authorList>
    </citation>
    <scope>NUCLEOTIDE SEQUENCE [LARGE SCALE GENOMIC DNA]</scope>
    <source>
        <strain evidence="8 9">DSM 16848</strain>
    </source>
</reference>
<comment type="subcellular location">
    <subcellularLocation>
        <location evidence="7">Cell inner membrane</location>
        <topology evidence="7">Single-pass type II membrane protein</topology>
    </subcellularLocation>
    <text evidence="7">Localizes to the division septum.</text>
</comment>
<sequence length="89" mass="10327">MKFISLALALVLIALQYQIWLGNGGLKFQHEAMKQKARHMQQHNKQLSARNQELKAEVDDLKNGYEAISEIARSQYKFIQAGETYYKIQ</sequence>
<accession>A0A286ECB6</accession>
<dbReference type="HAMAP" id="MF_00599">
    <property type="entry name" value="FtsB"/>
    <property type="match status" value="1"/>
</dbReference>
<keyword evidence="4 7" id="KW-1133">Transmembrane helix</keyword>
<comment type="subunit">
    <text evidence="7">Part of a complex composed of FtsB, FtsL and FtsQ.</text>
</comment>
<dbReference type="AlphaFoldDB" id="A0A286ECB6"/>
<keyword evidence="1 7" id="KW-1003">Cell membrane</keyword>
<evidence type="ECO:0000256" key="1">
    <source>
        <dbReference type="ARBA" id="ARBA00022475"/>
    </source>
</evidence>
<evidence type="ECO:0000313" key="9">
    <source>
        <dbReference type="Proteomes" id="UP000219669"/>
    </source>
</evidence>
<dbReference type="GO" id="GO:0043093">
    <property type="term" value="P:FtsZ-dependent cytokinesis"/>
    <property type="evidence" value="ECO:0007669"/>
    <property type="project" value="UniProtKB-UniRule"/>
</dbReference>
<evidence type="ECO:0000256" key="2">
    <source>
        <dbReference type="ARBA" id="ARBA00022618"/>
    </source>
</evidence>
<dbReference type="InterPro" id="IPR023081">
    <property type="entry name" value="Cell_div_FtsB"/>
</dbReference>
<dbReference type="Gene3D" id="1.20.5.340">
    <property type="match status" value="1"/>
</dbReference>
<comment type="similarity">
    <text evidence="7">Belongs to the FtsB family.</text>
</comment>
<dbReference type="GO" id="GO:0030428">
    <property type="term" value="C:cell septum"/>
    <property type="evidence" value="ECO:0007669"/>
    <property type="project" value="TreeGrafter"/>
</dbReference>
<proteinExistence type="inferred from homology"/>
<keyword evidence="6 7" id="KW-0131">Cell cycle</keyword>
<evidence type="ECO:0000256" key="4">
    <source>
        <dbReference type="ARBA" id="ARBA00022989"/>
    </source>
</evidence>